<dbReference type="InterPro" id="IPR043129">
    <property type="entry name" value="ATPase_NBD"/>
</dbReference>
<dbReference type="GO" id="GO:0004340">
    <property type="term" value="F:glucokinase activity"/>
    <property type="evidence" value="ECO:0007669"/>
    <property type="project" value="UniProtKB-EC"/>
</dbReference>
<sequence length="323" mass="33882">MDKDTWLVGIDVGGTSVKMAFISASGALIHKWEIATDRSNGGKNITKDIADSLTAQLQLLGADHNRVAGVGIGAPGFIDMDRGFIHEAVNIGWKNYPLKEEMEKATGWPVFVDNDANIAAIGEMWKGAGDGADDVLCVTLGTGVGGGVIAGGNIVHGAGGMAGEIGHITVIPEGGFQCNCGRSGCLETVASATGIRRLALADIDHYPHSKLTEIYKETGDLTAKHVLDAARDLDSYAILVVEKVSHYLGLTLAGLAITLNPKKIVIGGGVSKAGDTLLKPLDHYLKQYTLPIVYKDLTLVTAILGNDAGIYGGAWLAKTHFAH</sequence>
<name>A0ABV9GIP1_9BACL</name>
<dbReference type="PANTHER" id="PTHR18964:SF149">
    <property type="entry name" value="BIFUNCTIONAL UDP-N-ACETYLGLUCOSAMINE 2-EPIMERASE_N-ACETYLMANNOSAMINE KINASE"/>
    <property type="match status" value="1"/>
</dbReference>
<reference evidence="10" key="1">
    <citation type="journal article" date="2019" name="Int. J. Syst. Evol. Microbiol.">
        <title>The Global Catalogue of Microorganisms (GCM) 10K type strain sequencing project: providing services to taxonomists for standard genome sequencing and annotation.</title>
        <authorList>
            <consortium name="The Broad Institute Genomics Platform"/>
            <consortium name="The Broad Institute Genome Sequencing Center for Infectious Disease"/>
            <person name="Wu L."/>
            <person name="Ma J."/>
        </authorList>
    </citation>
    <scope>NUCLEOTIDE SEQUENCE [LARGE SCALE GENOMIC DNA]</scope>
    <source>
        <strain evidence="10">CGMCC 1.16306</strain>
    </source>
</reference>
<evidence type="ECO:0000256" key="5">
    <source>
        <dbReference type="ARBA" id="ARBA00022741"/>
    </source>
</evidence>
<evidence type="ECO:0000256" key="4">
    <source>
        <dbReference type="ARBA" id="ARBA00022679"/>
    </source>
</evidence>
<dbReference type="Pfam" id="PF00480">
    <property type="entry name" value="ROK"/>
    <property type="match status" value="1"/>
</dbReference>
<dbReference type="InterPro" id="IPR000600">
    <property type="entry name" value="ROK"/>
</dbReference>
<dbReference type="InterPro" id="IPR004654">
    <property type="entry name" value="ROK_glcA"/>
</dbReference>
<dbReference type="EC" id="2.7.1.2" evidence="2"/>
<evidence type="ECO:0000256" key="7">
    <source>
        <dbReference type="ARBA" id="ARBA00022840"/>
    </source>
</evidence>
<dbReference type="Gene3D" id="3.30.420.40">
    <property type="match status" value="2"/>
</dbReference>
<evidence type="ECO:0000313" key="9">
    <source>
        <dbReference type="EMBL" id="MFC4617993.1"/>
    </source>
</evidence>
<dbReference type="PANTHER" id="PTHR18964">
    <property type="entry name" value="ROK (REPRESSOR, ORF, KINASE) FAMILY"/>
    <property type="match status" value="1"/>
</dbReference>
<dbReference type="RefSeq" id="WP_376845002.1">
    <property type="nucleotide sequence ID" value="NZ_JBHSFW010000001.1"/>
</dbReference>
<dbReference type="NCBIfam" id="TIGR00744">
    <property type="entry name" value="ROK_glcA_fam"/>
    <property type="match status" value="1"/>
</dbReference>
<evidence type="ECO:0000256" key="8">
    <source>
        <dbReference type="ARBA" id="ARBA00032386"/>
    </source>
</evidence>
<keyword evidence="10" id="KW-1185">Reference proteome</keyword>
<keyword evidence="7" id="KW-0067">ATP-binding</keyword>
<evidence type="ECO:0000256" key="1">
    <source>
        <dbReference type="ARBA" id="ARBA00006479"/>
    </source>
</evidence>
<dbReference type="InterPro" id="IPR049874">
    <property type="entry name" value="ROK_cs"/>
</dbReference>
<keyword evidence="5" id="KW-0547">Nucleotide-binding</keyword>
<evidence type="ECO:0000256" key="2">
    <source>
        <dbReference type="ARBA" id="ARBA00012323"/>
    </source>
</evidence>
<dbReference type="Proteomes" id="UP001596022">
    <property type="component" value="Unassembled WGS sequence"/>
</dbReference>
<keyword evidence="6" id="KW-0418">Kinase</keyword>
<gene>
    <name evidence="9" type="ORF">ACFO4N_04520</name>
</gene>
<dbReference type="EMBL" id="JBHSFW010000001">
    <property type="protein sequence ID" value="MFC4617993.1"/>
    <property type="molecule type" value="Genomic_DNA"/>
</dbReference>
<accession>A0ABV9GIP1</accession>
<comment type="similarity">
    <text evidence="1">Belongs to the ROK (NagC/XylR) family.</text>
</comment>
<dbReference type="SUPFAM" id="SSF53067">
    <property type="entry name" value="Actin-like ATPase domain"/>
    <property type="match status" value="1"/>
</dbReference>
<organism evidence="9 10">
    <name type="scientific">Camelliibacillus cellulosilyticus</name>
    <dbReference type="NCBI Taxonomy" id="2174486"/>
    <lineage>
        <taxon>Bacteria</taxon>
        <taxon>Bacillati</taxon>
        <taxon>Bacillota</taxon>
        <taxon>Bacilli</taxon>
        <taxon>Bacillales</taxon>
        <taxon>Sporolactobacillaceae</taxon>
        <taxon>Camelliibacillus</taxon>
    </lineage>
</organism>
<protein>
    <recommendedName>
        <fullName evidence="3">Glucokinase</fullName>
        <ecNumber evidence="2">2.7.1.2</ecNumber>
    </recommendedName>
    <alternativeName>
        <fullName evidence="8">Glucose kinase</fullName>
    </alternativeName>
</protein>
<evidence type="ECO:0000256" key="3">
    <source>
        <dbReference type="ARBA" id="ARBA00014701"/>
    </source>
</evidence>
<evidence type="ECO:0000256" key="6">
    <source>
        <dbReference type="ARBA" id="ARBA00022777"/>
    </source>
</evidence>
<dbReference type="PROSITE" id="PS01125">
    <property type="entry name" value="ROK"/>
    <property type="match status" value="1"/>
</dbReference>
<comment type="caution">
    <text evidence="9">The sequence shown here is derived from an EMBL/GenBank/DDBJ whole genome shotgun (WGS) entry which is preliminary data.</text>
</comment>
<evidence type="ECO:0000313" key="10">
    <source>
        <dbReference type="Proteomes" id="UP001596022"/>
    </source>
</evidence>
<keyword evidence="4 9" id="KW-0808">Transferase</keyword>
<proteinExistence type="inferred from homology"/>